<dbReference type="EMBL" id="SLYC01000010">
    <property type="protein sequence ID" value="TCQ03250.1"/>
    <property type="molecule type" value="Genomic_DNA"/>
</dbReference>
<protein>
    <submittedName>
        <fullName evidence="1">Uncharacterized protein DUF3793</fullName>
    </submittedName>
</protein>
<dbReference type="RefSeq" id="WP_132848074.1">
    <property type="nucleotide sequence ID" value="NZ_CP058648.1"/>
</dbReference>
<name>A0A4R2TI21_9FIRM</name>
<dbReference type="AlphaFoldDB" id="A0A4R2TI21"/>
<sequence length="219" mass="25768">MNLANCYCNLKDKTKYNKWIVEQLGPVLLGVKPAEILSFPTYNSLNDFQELIDMLFKINNQVGFVVIYPPEACMKILFYNRKILDETLMDNRVIKFLRKIGYPENYSLNNYLNLLTNKLRDGEMPHEIGVFLGYPLKDVIGFIGHPSLKLTKVNRWRVYGHTKVSDVISQRILAAKKQIKEQLNRFDCDKAKENYSIDEKYNIAHYEYYLILLAYFLFN</sequence>
<proteinExistence type="predicted"/>
<evidence type="ECO:0000313" key="1">
    <source>
        <dbReference type="EMBL" id="TCQ03250.1"/>
    </source>
</evidence>
<reference evidence="1 2" key="1">
    <citation type="submission" date="2019-03" db="EMBL/GenBank/DDBJ databases">
        <title>Genomic Encyclopedia of Type Strains, Phase IV (KMG-IV): sequencing the most valuable type-strain genomes for metagenomic binning, comparative biology and taxonomic classification.</title>
        <authorList>
            <person name="Goeker M."/>
        </authorList>
    </citation>
    <scope>NUCLEOTIDE SEQUENCE [LARGE SCALE GENOMIC DNA]</scope>
    <source>
        <strain evidence="1 2">DSM 100013</strain>
    </source>
</reference>
<comment type="caution">
    <text evidence="1">The sequence shown here is derived from an EMBL/GenBank/DDBJ whole genome shotgun (WGS) entry which is preliminary data.</text>
</comment>
<gene>
    <name evidence="1" type="ORF">EDD79_101038</name>
</gene>
<accession>A0A4R2TI21</accession>
<dbReference type="OrthoDB" id="5393676at2"/>
<dbReference type="Proteomes" id="UP000295504">
    <property type="component" value="Unassembled WGS sequence"/>
</dbReference>
<dbReference type="InterPro" id="IPR024523">
    <property type="entry name" value="DUF3793"/>
</dbReference>
<evidence type="ECO:0000313" key="2">
    <source>
        <dbReference type="Proteomes" id="UP000295504"/>
    </source>
</evidence>
<dbReference type="Pfam" id="PF12672">
    <property type="entry name" value="DUF3793"/>
    <property type="match status" value="1"/>
</dbReference>
<keyword evidence="2" id="KW-1185">Reference proteome</keyword>
<organism evidence="1 2">
    <name type="scientific">Serpentinicella alkaliphila</name>
    <dbReference type="NCBI Taxonomy" id="1734049"/>
    <lineage>
        <taxon>Bacteria</taxon>
        <taxon>Bacillati</taxon>
        <taxon>Bacillota</taxon>
        <taxon>Clostridia</taxon>
        <taxon>Peptostreptococcales</taxon>
        <taxon>Natronincolaceae</taxon>
        <taxon>Serpentinicella</taxon>
    </lineage>
</organism>